<feature type="transmembrane region" description="Helical" evidence="1">
    <location>
        <begin position="29"/>
        <end position="47"/>
    </location>
</feature>
<evidence type="ECO:0000256" key="1">
    <source>
        <dbReference type="SAM" id="Phobius"/>
    </source>
</evidence>
<dbReference type="RefSeq" id="WP_010764089.1">
    <property type="nucleotide sequence ID" value="NZ_CP013655.1"/>
</dbReference>
<dbReference type="Proteomes" id="UP000067523">
    <property type="component" value="Chromosome"/>
</dbReference>
<evidence type="ECO:0000313" key="3">
    <source>
        <dbReference type="Proteomes" id="UP000067523"/>
    </source>
</evidence>
<evidence type="ECO:0000313" key="2">
    <source>
        <dbReference type="EMBL" id="ALS37329.1"/>
    </source>
</evidence>
<keyword evidence="1" id="KW-0812">Transmembrane</keyword>
<name>A0A0U2XEM7_9ENTE</name>
<sequence>MVRNGLFVCSIGLIIILYALNPASMQYDLLSMTTGIFLVVVGGYFFFKGRKKEEQNKKENNEVKR</sequence>
<proteinExistence type="predicted"/>
<keyword evidence="1" id="KW-1133">Transmembrane helix</keyword>
<organism evidence="2 3">
    <name type="scientific">Enterococcus rotai</name>
    <dbReference type="NCBI Taxonomy" id="118060"/>
    <lineage>
        <taxon>Bacteria</taxon>
        <taxon>Bacillati</taxon>
        <taxon>Bacillota</taxon>
        <taxon>Bacilli</taxon>
        <taxon>Lactobacillales</taxon>
        <taxon>Enterococcaceae</taxon>
        <taxon>Enterococcus</taxon>
    </lineage>
</organism>
<evidence type="ECO:0008006" key="4">
    <source>
        <dbReference type="Google" id="ProtNLM"/>
    </source>
</evidence>
<dbReference type="KEGG" id="erx:ATZ35_09205"/>
<dbReference type="STRING" id="118060.ATZ35_09205"/>
<keyword evidence="3" id="KW-1185">Reference proteome</keyword>
<reference evidence="3" key="1">
    <citation type="submission" date="2015-12" db="EMBL/GenBank/DDBJ databases">
        <authorList>
            <person name="Lauer A."/>
            <person name="Humrighouse B."/>
            <person name="Loparev V."/>
            <person name="Shewmaker P.L."/>
            <person name="Whitney A.M."/>
            <person name="McLaughlin R.W."/>
        </authorList>
    </citation>
    <scope>NUCLEOTIDE SEQUENCE [LARGE SCALE GENOMIC DNA]</scope>
    <source>
        <strain evidence="3">LMG 26678</strain>
    </source>
</reference>
<dbReference type="EMBL" id="CP013655">
    <property type="protein sequence ID" value="ALS37329.1"/>
    <property type="molecule type" value="Genomic_DNA"/>
</dbReference>
<gene>
    <name evidence="2" type="ORF">ATZ35_09205</name>
</gene>
<protein>
    <recommendedName>
        <fullName evidence="4">DUF3188 domain-containing protein</fullName>
    </recommendedName>
</protein>
<dbReference type="Pfam" id="PF11384">
    <property type="entry name" value="DUF3188"/>
    <property type="match status" value="1"/>
</dbReference>
<dbReference type="InterPro" id="IPR021524">
    <property type="entry name" value="DUF3188"/>
</dbReference>
<dbReference type="AlphaFoldDB" id="A0A0U2XEM7"/>
<keyword evidence="1" id="KW-0472">Membrane</keyword>
<accession>A0A0U2XEM7</accession>